<evidence type="ECO:0000313" key="8">
    <source>
        <dbReference type="EMBL" id="BAO00088.1"/>
    </source>
</evidence>
<dbReference type="InterPro" id="IPR015942">
    <property type="entry name" value="Asp/Glu/hydantoin_racemase"/>
</dbReference>
<feature type="binding site" evidence="7">
    <location>
        <begin position="58"/>
        <end position="59"/>
    </location>
    <ligand>
        <name>substrate</name>
    </ligand>
</feature>
<evidence type="ECO:0000256" key="1">
    <source>
        <dbReference type="ARBA" id="ARBA00001602"/>
    </source>
</evidence>
<dbReference type="GO" id="GO:0071555">
    <property type="term" value="P:cell wall organization"/>
    <property type="evidence" value="ECO:0007669"/>
    <property type="project" value="UniProtKB-KW"/>
</dbReference>
<dbReference type="PATRIC" id="fig|1235990.3.peg.119"/>
<keyword evidence="9" id="KW-1185">Reference proteome</keyword>
<evidence type="ECO:0000256" key="2">
    <source>
        <dbReference type="ARBA" id="ARBA00013090"/>
    </source>
</evidence>
<comment type="similarity">
    <text evidence="7">Belongs to the aspartate/glutamate racemases family.</text>
</comment>
<keyword evidence="3 7" id="KW-0133">Cell shape</keyword>
<evidence type="ECO:0000256" key="3">
    <source>
        <dbReference type="ARBA" id="ARBA00022960"/>
    </source>
</evidence>
<comment type="catalytic activity">
    <reaction evidence="1 7">
        <text>L-glutamate = D-glutamate</text>
        <dbReference type="Rhea" id="RHEA:12813"/>
        <dbReference type="ChEBI" id="CHEBI:29985"/>
        <dbReference type="ChEBI" id="CHEBI:29986"/>
        <dbReference type="EC" id="5.1.1.3"/>
    </reaction>
</comment>
<dbReference type="EMBL" id="AP012554">
    <property type="protein sequence ID" value="BAO00088.1"/>
    <property type="molecule type" value="Genomic_DNA"/>
</dbReference>
<dbReference type="InterPro" id="IPR001920">
    <property type="entry name" value="Asp/Glu_race"/>
</dbReference>
<evidence type="ECO:0000256" key="5">
    <source>
        <dbReference type="ARBA" id="ARBA00023235"/>
    </source>
</evidence>
<keyword evidence="4 7" id="KW-0573">Peptidoglycan synthesis</keyword>
<dbReference type="Gene3D" id="3.40.50.1860">
    <property type="match status" value="2"/>
</dbReference>
<dbReference type="KEGG" id="hhs:HHS_01180"/>
<reference evidence="8 9" key="1">
    <citation type="submission" date="2012-10" db="EMBL/GenBank/DDBJ databases">
        <title>Genome sequence of the symbiont of the pentatomidae stink bug Halyomorpha halys.</title>
        <authorList>
            <person name="Kobayashi H."/>
            <person name="Fujii-Muramatsu R."/>
            <person name="Takeishi K."/>
            <person name="Noda H."/>
        </authorList>
    </citation>
    <scope>NUCLEOTIDE SEQUENCE [LARGE SCALE GENOMIC DNA]</scope>
</reference>
<dbReference type="GO" id="GO:0009252">
    <property type="term" value="P:peptidoglycan biosynthetic process"/>
    <property type="evidence" value="ECO:0007669"/>
    <property type="project" value="UniProtKB-UniRule"/>
</dbReference>
<dbReference type="InterPro" id="IPR018187">
    <property type="entry name" value="Asp/Glu_racemase_AS_1"/>
</dbReference>
<comment type="function">
    <text evidence="7">Provides the (R)-glutamate required for cell wall biosynthesis.</text>
</comment>
<dbReference type="UniPathway" id="UPA00219"/>
<feature type="binding site" evidence="7">
    <location>
        <begin position="25"/>
        <end position="26"/>
    </location>
    <ligand>
        <name>substrate</name>
    </ligand>
</feature>
<keyword evidence="5 7" id="KW-0413">Isomerase</keyword>
<dbReference type="Pfam" id="PF01177">
    <property type="entry name" value="Asp_Glu_race"/>
    <property type="match status" value="1"/>
</dbReference>
<dbReference type="NCBIfam" id="TIGR00067">
    <property type="entry name" value="glut_race"/>
    <property type="match status" value="1"/>
</dbReference>
<keyword evidence="6 7" id="KW-0961">Cell wall biogenesis/degradation</keyword>
<gene>
    <name evidence="7" type="primary">murI</name>
    <name evidence="8" type="ORF">HHS_01180</name>
</gene>
<evidence type="ECO:0000256" key="7">
    <source>
        <dbReference type="HAMAP-Rule" id="MF_00258"/>
    </source>
</evidence>
<dbReference type="AlphaFoldDB" id="U3U8V9"/>
<feature type="binding site" evidence="7">
    <location>
        <begin position="170"/>
        <end position="171"/>
    </location>
    <ligand>
        <name>substrate</name>
    </ligand>
</feature>
<dbReference type="SUPFAM" id="SSF53681">
    <property type="entry name" value="Aspartate/glutamate racemase"/>
    <property type="match status" value="2"/>
</dbReference>
<dbReference type="PROSITE" id="PS00923">
    <property type="entry name" value="ASP_GLU_RACEMASE_1"/>
    <property type="match status" value="1"/>
</dbReference>
<dbReference type="PANTHER" id="PTHR21198">
    <property type="entry name" value="GLUTAMATE RACEMASE"/>
    <property type="match status" value="1"/>
</dbReference>
<dbReference type="FunFam" id="3.40.50.1860:FF:000001">
    <property type="entry name" value="Glutamate racemase"/>
    <property type="match status" value="1"/>
</dbReference>
<name>U3U8V9_9GAMM</name>
<dbReference type="STRING" id="1235990.BMSBPS_0582"/>
<comment type="caution">
    <text evidence="7">Lacks conserved residue(s) required for the propagation of feature annotation.</text>
</comment>
<dbReference type="PANTHER" id="PTHR21198:SF2">
    <property type="entry name" value="GLUTAMATE RACEMASE"/>
    <property type="match status" value="1"/>
</dbReference>
<dbReference type="Proteomes" id="UP000016900">
    <property type="component" value="Chromosome"/>
</dbReference>
<organism evidence="8 9">
    <name type="scientific">Candidatus Pantoea carbekii</name>
    <dbReference type="NCBI Taxonomy" id="1235990"/>
    <lineage>
        <taxon>Bacteria</taxon>
        <taxon>Pseudomonadati</taxon>
        <taxon>Pseudomonadota</taxon>
        <taxon>Gammaproteobacteria</taxon>
        <taxon>Enterobacterales</taxon>
        <taxon>Erwiniaceae</taxon>
        <taxon>Pantoea</taxon>
    </lineage>
</organism>
<dbReference type="EC" id="5.1.1.3" evidence="2 7"/>
<evidence type="ECO:0000256" key="4">
    <source>
        <dbReference type="ARBA" id="ARBA00022984"/>
    </source>
</evidence>
<dbReference type="HAMAP" id="MF_00258">
    <property type="entry name" value="Glu_racemase"/>
    <property type="match status" value="1"/>
</dbReference>
<comment type="pathway">
    <text evidence="7">Cell wall biogenesis; peptidoglycan biosynthesis.</text>
</comment>
<dbReference type="eggNOG" id="COG0796">
    <property type="taxonomic scope" value="Bacteria"/>
</dbReference>
<dbReference type="PROSITE" id="PS00924">
    <property type="entry name" value="ASP_GLU_RACEMASE_2"/>
    <property type="match status" value="1"/>
</dbReference>
<dbReference type="InterPro" id="IPR004391">
    <property type="entry name" value="Glu_race"/>
</dbReference>
<dbReference type="InterPro" id="IPR033134">
    <property type="entry name" value="Asp/Glu_racemase_AS_2"/>
</dbReference>
<proteinExistence type="inferred from homology"/>
<sequence>MYQEIRKLLPNLHYLYAFDNKGFPYGQKSASEIIKCIISIVNAISQRFQLSLVVIACNSASIVSLPFLRKHFTFPIVGVVPAIKPATCLTRNGVIGLLATHGTVKSNYIQQLITQFAHECKIEMLSSSKLVELAEAKLHGEIINLADIREIIKPWLCMQVSPDTIVLGCTHFPLLRHELQSILSDKIQLVDSGTAIARRIGSLLKYNKSKKKPFSKENIAFCTRMDNNTMQLVPVLQYYGFHCLKKLIICNY</sequence>
<dbReference type="GO" id="GO:0008881">
    <property type="term" value="F:glutamate racemase activity"/>
    <property type="evidence" value="ECO:0007669"/>
    <property type="project" value="UniProtKB-UniRule"/>
</dbReference>
<evidence type="ECO:0000313" key="9">
    <source>
        <dbReference type="Proteomes" id="UP000016900"/>
    </source>
</evidence>
<accession>U3U8V9</accession>
<feature type="active site" description="Proton donor/acceptor" evidence="7">
    <location>
        <position position="57"/>
    </location>
</feature>
<dbReference type="GO" id="GO:0008360">
    <property type="term" value="P:regulation of cell shape"/>
    <property type="evidence" value="ECO:0007669"/>
    <property type="project" value="UniProtKB-KW"/>
</dbReference>
<feature type="active site" description="Proton donor/acceptor" evidence="7">
    <location>
        <position position="169"/>
    </location>
</feature>
<protein>
    <recommendedName>
        <fullName evidence="2 7">Glutamate racemase</fullName>
        <ecNumber evidence="2 7">5.1.1.3</ecNumber>
    </recommendedName>
</protein>
<evidence type="ECO:0000256" key="6">
    <source>
        <dbReference type="ARBA" id="ARBA00023316"/>
    </source>
</evidence>